<keyword evidence="2" id="KW-1185">Reference proteome</keyword>
<evidence type="ECO:0000313" key="1">
    <source>
        <dbReference type="EMBL" id="RPD96206.1"/>
    </source>
</evidence>
<name>A0A3N4NT18_9FLAO</name>
<reference evidence="1 2" key="1">
    <citation type="submission" date="2018-11" db="EMBL/GenBank/DDBJ databases">
        <title>Aureibaculum marinum gen. nov., sp. nov., a member of the family Flavobacteriaceae isolated from the Bohai Sea.</title>
        <authorList>
            <person name="Ji X."/>
        </authorList>
    </citation>
    <scope>NUCLEOTIDE SEQUENCE [LARGE SCALE GENOMIC DNA]</scope>
    <source>
        <strain evidence="1 2">BH-SD17</strain>
    </source>
</reference>
<comment type="caution">
    <text evidence="1">The sequence shown here is derived from an EMBL/GenBank/DDBJ whole genome shotgun (WGS) entry which is preliminary data.</text>
</comment>
<sequence>MTNNYNSEVNAGVHTNIGMDFQKNCTIYLFLEKYNQLQNQKYFIILEHLEDIIFGYLDNQTELSKIETYQAKKSTSKWTNSGLLKIIKKITETSQSVLNDPHPKTSDFSQDNFFATNNTIELKCKVNKKQYSCLVNEATEHYKYSDLDQNIKNKIEKGSKDVCFTSENISNFDTLNFRFIDLGRTPKAQLEQLNGKFVSVFGNDIADHKAALHTFYFALVEIEREFNQGNVAKLSDNKKRIDSNQIDSIINILTNKKKAFDFWRQKKDELCEELNINLFDVKIFELHYENSFDKFKDINESEHNKIFDFVVDNKAIFKSHFTDRACIASYHSKFNKEKSTTLSELQLKAAIAAAYIEVKNTL</sequence>
<dbReference type="EMBL" id="RPFJ01000012">
    <property type="protein sequence ID" value="RPD96206.1"/>
    <property type="molecule type" value="Genomic_DNA"/>
</dbReference>
<dbReference type="RefSeq" id="WP_123898260.1">
    <property type="nucleotide sequence ID" value="NZ_RPFJ01000012.1"/>
</dbReference>
<dbReference type="AlphaFoldDB" id="A0A3N4NT18"/>
<dbReference type="Proteomes" id="UP000270856">
    <property type="component" value="Unassembled WGS sequence"/>
</dbReference>
<dbReference type="OrthoDB" id="982578at2"/>
<gene>
    <name evidence="1" type="ORF">EGM88_10600</name>
</gene>
<evidence type="ECO:0008006" key="3">
    <source>
        <dbReference type="Google" id="ProtNLM"/>
    </source>
</evidence>
<protein>
    <recommendedName>
        <fullName evidence="3">DUF4297 domain-containing protein</fullName>
    </recommendedName>
</protein>
<evidence type="ECO:0000313" key="2">
    <source>
        <dbReference type="Proteomes" id="UP000270856"/>
    </source>
</evidence>
<proteinExistence type="predicted"/>
<organism evidence="1 2">
    <name type="scientific">Aureibaculum marinum</name>
    <dbReference type="NCBI Taxonomy" id="2487930"/>
    <lineage>
        <taxon>Bacteria</taxon>
        <taxon>Pseudomonadati</taxon>
        <taxon>Bacteroidota</taxon>
        <taxon>Flavobacteriia</taxon>
        <taxon>Flavobacteriales</taxon>
        <taxon>Flavobacteriaceae</taxon>
        <taxon>Aureibaculum</taxon>
    </lineage>
</organism>
<accession>A0A3N4NT18</accession>